<dbReference type="EMBL" id="KV441390">
    <property type="protein sequence ID" value="OAF60862.1"/>
    <property type="molecule type" value="Genomic_DNA"/>
</dbReference>
<name>A0A177AHF8_9PEZI</name>
<dbReference type="AlphaFoldDB" id="A0A177AHF8"/>
<gene>
    <name evidence="1" type="ORF">VC83_02380</name>
</gene>
<reference evidence="1" key="1">
    <citation type="submission" date="2016-03" db="EMBL/GenBank/DDBJ databases">
        <title>Updated assembly of Pseudogymnoascus destructans, the fungus causing white-nose syndrome of bats.</title>
        <authorList>
            <person name="Palmer J.M."/>
            <person name="Drees K.P."/>
            <person name="Foster J.T."/>
            <person name="Lindner D.L."/>
        </authorList>
    </citation>
    <scope>NUCLEOTIDE SEQUENCE [LARGE SCALE GENOMIC DNA]</scope>
    <source>
        <strain evidence="1">20631-21</strain>
    </source>
</reference>
<dbReference type="RefSeq" id="XP_024326143.1">
    <property type="nucleotide sequence ID" value="XM_024466046.1"/>
</dbReference>
<sequence>MSAPPAEPVELPVAPPVEPESDIPVVRSFVRRRELQTGLRSTQKSLSGWIEQLEMSIDFKSDDGTVTNDHVFSVWSRTFVEAGEKFGKTFRIADLAREYIVGAGFDKVVEKKFGQWLS</sequence>
<organism evidence="1">
    <name type="scientific">Pseudogymnoascus destructans</name>
    <dbReference type="NCBI Taxonomy" id="655981"/>
    <lineage>
        <taxon>Eukaryota</taxon>
        <taxon>Fungi</taxon>
        <taxon>Dikarya</taxon>
        <taxon>Ascomycota</taxon>
        <taxon>Pezizomycotina</taxon>
        <taxon>Leotiomycetes</taxon>
        <taxon>Thelebolales</taxon>
        <taxon>Thelebolaceae</taxon>
        <taxon>Pseudogymnoascus</taxon>
    </lineage>
</organism>
<dbReference type="OrthoDB" id="2013972at2759"/>
<proteinExistence type="predicted"/>
<protein>
    <submittedName>
        <fullName evidence="1">Uncharacterized protein</fullName>
    </submittedName>
</protein>
<dbReference type="VEuPathDB" id="FungiDB:GMDG_01238"/>
<dbReference type="Proteomes" id="UP000077154">
    <property type="component" value="Unassembled WGS sequence"/>
</dbReference>
<evidence type="ECO:0000313" key="1">
    <source>
        <dbReference type="EMBL" id="OAF60862.1"/>
    </source>
</evidence>
<accession>A0A177AHF8</accession>
<dbReference type="GeneID" id="36285463"/>